<dbReference type="GO" id="GO:0003677">
    <property type="term" value="F:DNA binding"/>
    <property type="evidence" value="ECO:0007669"/>
    <property type="project" value="UniProtKB-KW"/>
</dbReference>
<proteinExistence type="predicted"/>
<evidence type="ECO:0000256" key="3">
    <source>
        <dbReference type="ARBA" id="ARBA00023163"/>
    </source>
</evidence>
<sequence>MFELDFRSRKPIYEQLVEKIKDLIVNEVLKPDEKLPPVRVLAADLAVNPNTVQKAYRELERMGYIYSIPGKGNYVGGIKPGEKEGRIRELKEELKKIVLEMLFLGLTGEEIEKILDEIKNLEGGKEVD</sequence>
<keyword evidence="2" id="KW-0238">DNA-binding</keyword>
<keyword evidence="3" id="KW-0804">Transcription</keyword>
<gene>
    <name evidence="5" type="ORF">SAMN02745221_00856</name>
</gene>
<dbReference type="STRING" id="1123382.SAMN02745221_00856"/>
<organism evidence="5 6">
    <name type="scientific">Thermosyntropha lipolytica DSM 11003</name>
    <dbReference type="NCBI Taxonomy" id="1123382"/>
    <lineage>
        <taxon>Bacteria</taxon>
        <taxon>Bacillati</taxon>
        <taxon>Bacillota</taxon>
        <taxon>Clostridia</taxon>
        <taxon>Eubacteriales</taxon>
        <taxon>Syntrophomonadaceae</taxon>
        <taxon>Thermosyntropha</taxon>
    </lineage>
</organism>
<evidence type="ECO:0000313" key="5">
    <source>
        <dbReference type="EMBL" id="SHG73048.1"/>
    </source>
</evidence>
<dbReference type="GO" id="GO:0003700">
    <property type="term" value="F:DNA-binding transcription factor activity"/>
    <property type="evidence" value="ECO:0007669"/>
    <property type="project" value="InterPro"/>
</dbReference>
<dbReference type="OrthoDB" id="9801546at2"/>
<dbReference type="InterPro" id="IPR036388">
    <property type="entry name" value="WH-like_DNA-bd_sf"/>
</dbReference>
<feature type="domain" description="HTH gntR-type" evidence="4">
    <location>
        <begin position="10"/>
        <end position="78"/>
    </location>
</feature>
<dbReference type="PANTHER" id="PTHR38445:SF9">
    <property type="entry name" value="HTH-TYPE TRANSCRIPTIONAL REPRESSOR YTRA"/>
    <property type="match status" value="1"/>
</dbReference>
<dbReference type="Pfam" id="PF00392">
    <property type="entry name" value="GntR"/>
    <property type="match status" value="1"/>
</dbReference>
<dbReference type="SMART" id="SM00345">
    <property type="entry name" value="HTH_GNTR"/>
    <property type="match status" value="1"/>
</dbReference>
<evidence type="ECO:0000313" key="6">
    <source>
        <dbReference type="Proteomes" id="UP000242329"/>
    </source>
</evidence>
<keyword evidence="6" id="KW-1185">Reference proteome</keyword>
<dbReference type="InterPro" id="IPR000524">
    <property type="entry name" value="Tscrpt_reg_HTH_GntR"/>
</dbReference>
<protein>
    <submittedName>
        <fullName evidence="5">GntR family transcriptional regulator</fullName>
    </submittedName>
</protein>
<dbReference type="Proteomes" id="UP000242329">
    <property type="component" value="Unassembled WGS sequence"/>
</dbReference>
<name>A0A1M5M717_9FIRM</name>
<dbReference type="AlphaFoldDB" id="A0A1M5M717"/>
<reference evidence="6" key="1">
    <citation type="submission" date="2016-11" db="EMBL/GenBank/DDBJ databases">
        <authorList>
            <person name="Varghese N."/>
            <person name="Submissions S."/>
        </authorList>
    </citation>
    <scope>NUCLEOTIDE SEQUENCE [LARGE SCALE GENOMIC DNA]</scope>
    <source>
        <strain evidence="6">DSM 11003</strain>
    </source>
</reference>
<accession>A0A1M5M717</accession>
<evidence type="ECO:0000259" key="4">
    <source>
        <dbReference type="PROSITE" id="PS50949"/>
    </source>
</evidence>
<dbReference type="RefSeq" id="WP_073090548.1">
    <property type="nucleotide sequence ID" value="NZ_FQWY01000010.1"/>
</dbReference>
<dbReference type="InterPro" id="IPR036390">
    <property type="entry name" value="WH_DNA-bd_sf"/>
</dbReference>
<keyword evidence="1" id="KW-0805">Transcription regulation</keyword>
<dbReference type="PROSITE" id="PS50949">
    <property type="entry name" value="HTH_GNTR"/>
    <property type="match status" value="1"/>
</dbReference>
<dbReference type="Gene3D" id="1.10.10.10">
    <property type="entry name" value="Winged helix-like DNA-binding domain superfamily/Winged helix DNA-binding domain"/>
    <property type="match status" value="1"/>
</dbReference>
<dbReference type="EMBL" id="FQWY01000010">
    <property type="protein sequence ID" value="SHG73048.1"/>
    <property type="molecule type" value="Genomic_DNA"/>
</dbReference>
<dbReference type="SUPFAM" id="SSF46785">
    <property type="entry name" value="Winged helix' DNA-binding domain"/>
    <property type="match status" value="1"/>
</dbReference>
<evidence type="ECO:0000256" key="2">
    <source>
        <dbReference type="ARBA" id="ARBA00023125"/>
    </source>
</evidence>
<evidence type="ECO:0000256" key="1">
    <source>
        <dbReference type="ARBA" id="ARBA00023015"/>
    </source>
</evidence>
<dbReference type="CDD" id="cd07377">
    <property type="entry name" value="WHTH_GntR"/>
    <property type="match status" value="1"/>
</dbReference>
<dbReference type="PANTHER" id="PTHR38445">
    <property type="entry name" value="HTH-TYPE TRANSCRIPTIONAL REPRESSOR YTRA"/>
    <property type="match status" value="1"/>
</dbReference>